<dbReference type="EMBL" id="JAAOAN010000357">
    <property type="protein sequence ID" value="KAF5709474.1"/>
    <property type="molecule type" value="Genomic_DNA"/>
</dbReference>
<accession>A0A8H5YC99</accession>
<reference evidence="1 2" key="1">
    <citation type="submission" date="2020-05" db="EMBL/GenBank/DDBJ databases">
        <title>Identification and distribution of gene clusters putatively required for synthesis of sphingolipid metabolism inhibitors in phylogenetically diverse species of the filamentous fungus Fusarium.</title>
        <authorList>
            <person name="Kim H.-S."/>
            <person name="Busman M."/>
            <person name="Brown D.W."/>
            <person name="Divon H."/>
            <person name="Uhlig S."/>
            <person name="Proctor R.H."/>
        </authorList>
    </citation>
    <scope>NUCLEOTIDE SEQUENCE [LARGE SCALE GENOMIC DNA]</scope>
    <source>
        <strain evidence="1 2">NRRL 66235</strain>
    </source>
</reference>
<name>A0A8H5YC99_9HYPO</name>
<dbReference type="OrthoDB" id="10000387at2759"/>
<evidence type="ECO:0000313" key="1">
    <source>
        <dbReference type="EMBL" id="KAF5709474.1"/>
    </source>
</evidence>
<proteinExistence type="predicted"/>
<protein>
    <submittedName>
        <fullName evidence="1">Uncharacterized protein</fullName>
    </submittedName>
</protein>
<organism evidence="1 2">
    <name type="scientific">Fusarium mundagurra</name>
    <dbReference type="NCBI Taxonomy" id="1567541"/>
    <lineage>
        <taxon>Eukaryota</taxon>
        <taxon>Fungi</taxon>
        <taxon>Dikarya</taxon>
        <taxon>Ascomycota</taxon>
        <taxon>Pezizomycotina</taxon>
        <taxon>Sordariomycetes</taxon>
        <taxon>Hypocreomycetidae</taxon>
        <taxon>Hypocreales</taxon>
        <taxon>Nectriaceae</taxon>
        <taxon>Fusarium</taxon>
        <taxon>Fusarium fujikuroi species complex</taxon>
    </lineage>
</organism>
<gene>
    <name evidence="1" type="ORF">FMUND_10084</name>
</gene>
<dbReference type="Proteomes" id="UP000544331">
    <property type="component" value="Unassembled WGS sequence"/>
</dbReference>
<sequence length="1265" mass="141419">MEKVRKTFFDPLATSKGRIAELLQILPVGSAHPYSPEGILLCRTTNGIEEIDISNYSQDYFFNSVDLGEMGEILLRRMKGFRELRVFDDFQIMQAPAATFKIPIVSGQITILAVSERNPTYYDFCFADQDCNTCCWLERTTFSGIKHSGDILWGQDLLDYVRIDNDTMTEKPICVFISGYTKTRITRFLGTHPALMIADHVDKILYIIPVPLDKATIGDATICCPLVIKRDQDSIICSILPKATTDRNMMCDSKKLISPCFPEAINSADFTITESLPAVISEEKKIEESDEAESEVQVSDKRRAVLTTNASNIPSFLAASGAQVIRFSTGIEFLAEDAATDQDESAVVLPCIFGSQLQGPMLLSTGSTPSNVPFKDEKALCAYYEQLESIAVVVDERMTDNARNLASGLRMNTLFIVQIKTKEKHETEEQVSAVLSSANINAVTALAGPQSLIVGNIGDKFYFYRGLANHKILDTTKLNFGADITDVITSNSVESLLAPKIPRLVNLSDANTIYLPYSAQVVRPQDLAGIFEGLSIAEINTMHDDITAAVPQLQTLLSQKDLQQLSKTLVDTLSAKIDKKMAPLRSEYIAFIAANLRTDDQAILNKKNKMLGDIRKANKEVQTVLEPVITSLANMISVQTTSKRTHDMKRLMRQAQIQNNVEATKSMTFESLTGLLEKHAEEMGVMLLNIETVPYKEMLANLKGTTIDAKPCCALDDRILHLDGFDAGIIMEQSQSQHAGPLVSQAGPNHPILALPYLSQQRGVGSMLAWVCWDEFVNLKSPYAIRWMEKCNESHIAALRIMMRDTLSQAVASREYNFEAGSPEIGHLMSSLLMAAMSKLAAMRTSAPVVLDTAEDTVTRLMRGLFGNLMTIAGSGVRPMSMVWQLFGLNPQYDVPVTDADWVWYENVVELYPYTGWPLNTFNNNLLKLLDKIIVRVITKNENVAEIKQSKAYDMVQFCKLRNIQLEHCRTIITVFERMLTTDGINIAAVAGRLQENVPSELEKQTKGYTRMMRYLGHLAKGGARRPTDDLVYGNVYTKRSAAFKDLKIAVALACQDKEWDVAKENCQAVLDFHTEIAAKWQIQPEQLKVQNIHYYRELIDADVSEDAEQEVKNRTRKIVGRIMDDAEKKRNPWQVGPDAAKNNIEPLDEQFLEQVLTGTRPETETKAVVQVAKEEVVEEESFSTYKSSLTPAFVSTMEKALSAEDVCAITKIPESAMRVFIKALNPEFEWDDLAQQFKIVVLSLLRERSGRVESRPAARMLRLR</sequence>
<evidence type="ECO:0000313" key="2">
    <source>
        <dbReference type="Proteomes" id="UP000544331"/>
    </source>
</evidence>
<keyword evidence="2" id="KW-1185">Reference proteome</keyword>
<dbReference type="AlphaFoldDB" id="A0A8H5YC99"/>
<comment type="caution">
    <text evidence="1">The sequence shown here is derived from an EMBL/GenBank/DDBJ whole genome shotgun (WGS) entry which is preliminary data.</text>
</comment>